<gene>
    <name evidence="1" type="ORF">BN961_03867</name>
</gene>
<evidence type="ECO:0000313" key="1">
    <source>
        <dbReference type="EMBL" id="CEG10427.1"/>
    </source>
</evidence>
<sequence>MSAAQLQTTDRYLVQSAETLIPRRQEAHLDLDHIQLAARAAPLIIAWPSPGLPGGMIQFNESDEWRRFIVGLGIDARIPDIIQLKFRRAQALYLLGWIDLDVLKAGELTALIALELAVMDRYGDQISKRKRSFAALLKHMVDVDGLDDAHIPMIVRTGGTAIGFVTGASEPSLSQRRNGMAHGDPFDVLPVGGLLELVRDLINYAYRDSIANAPVGHRSALLG</sequence>
<protein>
    <submittedName>
        <fullName evidence="1">Uncharacterized protein</fullName>
    </submittedName>
</protein>
<evidence type="ECO:0000313" key="2">
    <source>
        <dbReference type="Proteomes" id="UP000035762"/>
    </source>
</evidence>
<comment type="caution">
    <text evidence="1">The sequence shown here is derived from an EMBL/GenBank/DDBJ whole genome shotgun (WGS) entry which is preliminary data.</text>
</comment>
<keyword evidence="2" id="KW-1185">Reference proteome</keyword>
<dbReference type="RefSeq" id="WP_197083299.1">
    <property type="nucleotide sequence ID" value="NZ_CCAZ020000002.1"/>
</dbReference>
<dbReference type="STRING" id="1035.BN961_03867"/>
<dbReference type="EMBL" id="CCAZ020000002">
    <property type="protein sequence ID" value="CEG10427.1"/>
    <property type="molecule type" value="Genomic_DNA"/>
</dbReference>
<organism evidence="1 2">
    <name type="scientific">Afipia felis</name>
    <name type="common">Cat scratch disease bacillus</name>
    <dbReference type="NCBI Taxonomy" id="1035"/>
    <lineage>
        <taxon>Bacteria</taxon>
        <taxon>Pseudomonadati</taxon>
        <taxon>Pseudomonadota</taxon>
        <taxon>Alphaproteobacteria</taxon>
        <taxon>Hyphomicrobiales</taxon>
        <taxon>Nitrobacteraceae</taxon>
        <taxon>Afipia</taxon>
    </lineage>
</organism>
<dbReference type="Proteomes" id="UP000035762">
    <property type="component" value="Unassembled WGS sequence"/>
</dbReference>
<reference evidence="1 2" key="1">
    <citation type="journal article" date="2014" name="Genome Announc.">
        <title>Genome Sequence of Afipia felis Strain 76713, Isolated in Hospital Water Using an Amoeba Co-Culture Procedure.</title>
        <authorList>
            <person name="Benamar S."/>
            <person name="La Scola B."/>
            <person name="Croce O."/>
        </authorList>
    </citation>
    <scope>NUCLEOTIDE SEQUENCE [LARGE SCALE GENOMIC DNA]</scope>
    <source>
        <strain evidence="1 2">76713</strain>
    </source>
</reference>
<proteinExistence type="predicted"/>
<dbReference type="AlphaFoldDB" id="A0A090MVB7"/>
<name>A0A090MVB7_AFIFE</name>
<accession>A0A090MVB7</accession>